<comment type="caution">
    <text evidence="1">The sequence shown here is derived from an EMBL/GenBank/DDBJ whole genome shotgun (WGS) entry which is preliminary data.</text>
</comment>
<proteinExistence type="predicted"/>
<dbReference type="EMBL" id="JBHTMM010000018">
    <property type="protein sequence ID" value="MFD1307480.1"/>
    <property type="molecule type" value="Genomic_DNA"/>
</dbReference>
<sequence length="149" mass="15223">MPGSPGFTGVLARRTPEGILGGVVALDTTYRHLRGASGPVVAGPALVQPASDAALALLMSTVDLLDAARGGFFTCALTDRAEPRGCAPGPAVPDNRYDHAVAEAFRENHQHALAALRAQAGLAPRCAALSETLGSLDHQAHAPGRNSPS</sequence>
<keyword evidence="2" id="KW-1185">Reference proteome</keyword>
<reference evidence="2" key="1">
    <citation type="journal article" date="2019" name="Int. J. Syst. Evol. Microbiol.">
        <title>The Global Catalogue of Microorganisms (GCM) 10K type strain sequencing project: providing services to taxonomists for standard genome sequencing and annotation.</title>
        <authorList>
            <consortium name="The Broad Institute Genomics Platform"/>
            <consortium name="The Broad Institute Genome Sequencing Center for Infectious Disease"/>
            <person name="Wu L."/>
            <person name="Ma J."/>
        </authorList>
    </citation>
    <scope>NUCLEOTIDE SEQUENCE [LARGE SCALE GENOMIC DNA]</scope>
    <source>
        <strain evidence="2">CGMCC 4.7020</strain>
    </source>
</reference>
<gene>
    <name evidence="1" type="ORF">ACFQ5X_16690</name>
</gene>
<organism evidence="1 2">
    <name type="scientific">Streptomyces kaempferi</name>
    <dbReference type="NCBI Taxonomy" id="333725"/>
    <lineage>
        <taxon>Bacteria</taxon>
        <taxon>Bacillati</taxon>
        <taxon>Actinomycetota</taxon>
        <taxon>Actinomycetes</taxon>
        <taxon>Kitasatosporales</taxon>
        <taxon>Streptomycetaceae</taxon>
        <taxon>Streptomyces</taxon>
    </lineage>
</organism>
<protein>
    <submittedName>
        <fullName evidence="1">Uncharacterized protein</fullName>
    </submittedName>
</protein>
<evidence type="ECO:0000313" key="1">
    <source>
        <dbReference type="EMBL" id="MFD1307480.1"/>
    </source>
</evidence>
<accession>A0ABW3XFQ8</accession>
<name>A0ABW3XFQ8_9ACTN</name>
<evidence type="ECO:0000313" key="2">
    <source>
        <dbReference type="Proteomes" id="UP001597058"/>
    </source>
</evidence>
<dbReference type="Proteomes" id="UP001597058">
    <property type="component" value="Unassembled WGS sequence"/>
</dbReference>
<dbReference type="RefSeq" id="WP_329527752.1">
    <property type="nucleotide sequence ID" value="NZ_JBHSKH010000023.1"/>
</dbReference>